<keyword evidence="2" id="KW-0472">Membrane</keyword>
<evidence type="ECO:0000256" key="2">
    <source>
        <dbReference type="SAM" id="Phobius"/>
    </source>
</evidence>
<keyword evidence="2" id="KW-1133">Transmembrane helix</keyword>
<dbReference type="EMBL" id="QLMJ01000002">
    <property type="protein sequence ID" value="RAK42481.1"/>
    <property type="molecule type" value="Genomic_DNA"/>
</dbReference>
<dbReference type="Proteomes" id="UP000249341">
    <property type="component" value="Unassembled WGS sequence"/>
</dbReference>
<name>A0A327ZJR0_9ACTN</name>
<comment type="caution">
    <text evidence="3">The sequence shown here is derived from an EMBL/GenBank/DDBJ whole genome shotgun (WGS) entry which is preliminary data.</text>
</comment>
<evidence type="ECO:0000313" key="3">
    <source>
        <dbReference type="EMBL" id="RAK42481.1"/>
    </source>
</evidence>
<gene>
    <name evidence="3" type="ORF">B0I29_102306</name>
</gene>
<keyword evidence="2" id="KW-0812">Transmembrane</keyword>
<organism evidence="3 4">
    <name type="scientific">Actinoplanes lutulentus</name>
    <dbReference type="NCBI Taxonomy" id="1287878"/>
    <lineage>
        <taxon>Bacteria</taxon>
        <taxon>Bacillati</taxon>
        <taxon>Actinomycetota</taxon>
        <taxon>Actinomycetes</taxon>
        <taxon>Micromonosporales</taxon>
        <taxon>Micromonosporaceae</taxon>
        <taxon>Actinoplanes</taxon>
    </lineage>
</organism>
<evidence type="ECO:0000313" key="4">
    <source>
        <dbReference type="Proteomes" id="UP000249341"/>
    </source>
</evidence>
<keyword evidence="4" id="KW-1185">Reference proteome</keyword>
<protein>
    <submittedName>
        <fullName evidence="3">Uncharacterized protein</fullName>
    </submittedName>
</protein>
<feature type="transmembrane region" description="Helical" evidence="2">
    <location>
        <begin position="76"/>
        <end position="93"/>
    </location>
</feature>
<feature type="region of interest" description="Disordered" evidence="1">
    <location>
        <begin position="451"/>
        <end position="485"/>
    </location>
</feature>
<feature type="transmembrane region" description="Helical" evidence="2">
    <location>
        <begin position="99"/>
        <end position="117"/>
    </location>
</feature>
<accession>A0A327ZJR0</accession>
<reference evidence="3 4" key="1">
    <citation type="submission" date="2018-06" db="EMBL/GenBank/DDBJ databases">
        <title>Genomic Encyclopedia of Type Strains, Phase III (KMG-III): the genomes of soil and plant-associated and newly described type strains.</title>
        <authorList>
            <person name="Whitman W."/>
        </authorList>
    </citation>
    <scope>NUCLEOTIDE SEQUENCE [LARGE SCALE GENOMIC DNA]</scope>
    <source>
        <strain evidence="3 4">CGMCC 4.7090</strain>
    </source>
</reference>
<dbReference type="AlphaFoldDB" id="A0A327ZJR0"/>
<dbReference type="RefSeq" id="WP_111647639.1">
    <property type="nucleotide sequence ID" value="NZ_JACHWI010000003.1"/>
</dbReference>
<sequence>MTITTSAATGAGSYTDRWLCSAAHLADGYAGYVLDNLTDRSPEALGPAPGMDLIALARHARKALVHRRRLQLRQSLILAGTLLIAVAVIAASGEAAAGALVLLLAVAWASGFAVLLTHRIGGYRRALDVRDSVSSPRDLAPPIDPAVEAYLESVMSSNVVVFSGKEPFVGSGVLLARWQLHVNCTRPAAPGTPVRPFTVTDLHKQLTLAARRTGIPGLDVRNRLFVHGGAARRVPGLVADPVARPATRVDAATLRAGITTPQPDNRTYLCLRKISWGGDLVVEAFVRVERTAAYLIVEHHAFVLLPLRSELCVAEHLATSIPARTVVAAATGALGGLVTAPSRMLRDANRGGQRERALRRAKRMVRRHPVHDYGAESGLREEVASDERIGLFQYADEERDLGILRQAMLESISDFLDEHGIDTSDFSKQQTRIVTQSISIGSITNGNTVIGNGGAINQQQPQQQQKQQPGSTQPPAAPWAPGAKP</sequence>
<proteinExistence type="predicted"/>
<evidence type="ECO:0000256" key="1">
    <source>
        <dbReference type="SAM" id="MobiDB-lite"/>
    </source>
</evidence>
<dbReference type="OrthoDB" id="3078176at2"/>